<dbReference type="PROSITE" id="PS51202">
    <property type="entry name" value="RCK_C"/>
    <property type="match status" value="1"/>
</dbReference>
<feature type="region of interest" description="Disordered" evidence="1">
    <location>
        <begin position="225"/>
        <end position="248"/>
    </location>
</feature>
<gene>
    <name evidence="4" type="ordered locus">Spirs_2310</name>
</gene>
<feature type="transmembrane region" description="Helical" evidence="2">
    <location>
        <begin position="6"/>
        <end position="30"/>
    </location>
</feature>
<dbReference type="Proteomes" id="UP000002318">
    <property type="component" value="Chromosome"/>
</dbReference>
<keyword evidence="2" id="KW-1133">Transmembrane helix</keyword>
<dbReference type="OrthoDB" id="369355at2"/>
<evidence type="ECO:0000256" key="2">
    <source>
        <dbReference type="SAM" id="Phobius"/>
    </source>
</evidence>
<dbReference type="InterPro" id="IPR036721">
    <property type="entry name" value="RCK_C_sf"/>
</dbReference>
<protein>
    <submittedName>
        <fullName evidence="4">TrkA-C domain protein</fullName>
    </submittedName>
</protein>
<keyword evidence="2" id="KW-0812">Transmembrane</keyword>
<dbReference type="SUPFAM" id="SSF116726">
    <property type="entry name" value="TrkA C-terminal domain-like"/>
    <property type="match status" value="1"/>
</dbReference>
<dbReference type="InterPro" id="IPR006037">
    <property type="entry name" value="RCK_C"/>
</dbReference>
<organism evidence="4 5">
    <name type="scientific">Sediminispirochaeta smaragdinae (strain DSM 11293 / JCM 15392 / SEBR 4228)</name>
    <name type="common">Spirochaeta smaragdinae</name>
    <dbReference type="NCBI Taxonomy" id="573413"/>
    <lineage>
        <taxon>Bacteria</taxon>
        <taxon>Pseudomonadati</taxon>
        <taxon>Spirochaetota</taxon>
        <taxon>Spirochaetia</taxon>
        <taxon>Spirochaetales</taxon>
        <taxon>Spirochaetaceae</taxon>
        <taxon>Sediminispirochaeta</taxon>
    </lineage>
</organism>
<accession>E1R1P9</accession>
<dbReference type="Gene3D" id="3.30.70.1450">
    <property type="entry name" value="Regulator of K+ conductance, C-terminal domain"/>
    <property type="match status" value="1"/>
</dbReference>
<dbReference type="HOGENOM" id="CLU_088248_0_0_12"/>
<dbReference type="RefSeq" id="WP_013254888.1">
    <property type="nucleotide sequence ID" value="NC_014364.1"/>
</dbReference>
<sequence>MIALLSFFVILLLSLSIVRIAAIMLQLTGLSADTARFQARSAFTGTGFTTRESEMIIGHPVRRRIIMGLMLIGNLGLVTFVSSLVLTFLRAQSALEMASTGAILIGGLLLLFFVSKSRILDSLLSKIITRLLRRWTKLHTTDYDGLLNLSGDYEVIKSLVGPDSWCTERSLAELQLSDEGVLVLGIYRQDGYFIGSPKGSTFIYDGDELILYGRDERIRTLTDRKAGEKGDTEHREAVDAQNKIEGKRPAPLTISSRKGFRGFFRKREY</sequence>
<evidence type="ECO:0000259" key="3">
    <source>
        <dbReference type="PROSITE" id="PS51202"/>
    </source>
</evidence>
<proteinExistence type="predicted"/>
<dbReference type="Pfam" id="PF02080">
    <property type="entry name" value="TrkA_C"/>
    <property type="match status" value="1"/>
</dbReference>
<feature type="domain" description="RCK C-terminal" evidence="3">
    <location>
        <begin position="141"/>
        <end position="227"/>
    </location>
</feature>
<reference evidence="4 5" key="1">
    <citation type="journal article" date="2010" name="Stand. Genomic Sci.">
        <title>Complete genome sequence of Spirochaeta smaragdinae type strain (SEBR 4228).</title>
        <authorList>
            <person name="Mavromatis K."/>
            <person name="Yasawong M."/>
            <person name="Chertkov O."/>
            <person name="Lapidus A."/>
            <person name="Lucas S."/>
            <person name="Nolan M."/>
            <person name="Del Rio T.G."/>
            <person name="Tice H."/>
            <person name="Cheng J.F."/>
            <person name="Pitluck S."/>
            <person name="Liolios K."/>
            <person name="Ivanova N."/>
            <person name="Tapia R."/>
            <person name="Han C."/>
            <person name="Bruce D."/>
            <person name="Goodwin L."/>
            <person name="Pati A."/>
            <person name="Chen A."/>
            <person name="Palaniappan K."/>
            <person name="Land M."/>
            <person name="Hauser L."/>
            <person name="Chang Y.J."/>
            <person name="Jeffries C.D."/>
            <person name="Detter J.C."/>
            <person name="Rohde M."/>
            <person name="Brambilla E."/>
            <person name="Spring S."/>
            <person name="Goker M."/>
            <person name="Sikorski J."/>
            <person name="Woyke T."/>
            <person name="Bristow J."/>
            <person name="Eisen J.A."/>
            <person name="Markowitz V."/>
            <person name="Hugenholtz P."/>
            <person name="Klenk H.P."/>
            <person name="Kyrpides N.C."/>
        </authorList>
    </citation>
    <scope>NUCLEOTIDE SEQUENCE [LARGE SCALE GENOMIC DNA]</scope>
    <source>
        <strain evidence="5">DSM 11293 / JCM 15392 / SEBR 4228</strain>
    </source>
</reference>
<feature type="transmembrane region" description="Helical" evidence="2">
    <location>
        <begin position="65"/>
        <end position="89"/>
    </location>
</feature>
<name>E1R1P9_SEDSS</name>
<dbReference type="STRING" id="573413.Spirs_2310"/>
<evidence type="ECO:0000313" key="5">
    <source>
        <dbReference type="Proteomes" id="UP000002318"/>
    </source>
</evidence>
<keyword evidence="2" id="KW-0472">Membrane</keyword>
<dbReference type="AlphaFoldDB" id="E1R1P9"/>
<dbReference type="GO" id="GO:0008324">
    <property type="term" value="F:monoatomic cation transmembrane transporter activity"/>
    <property type="evidence" value="ECO:0007669"/>
    <property type="project" value="InterPro"/>
</dbReference>
<dbReference type="eggNOG" id="COG0569">
    <property type="taxonomic scope" value="Bacteria"/>
</dbReference>
<evidence type="ECO:0000256" key="1">
    <source>
        <dbReference type="SAM" id="MobiDB-lite"/>
    </source>
</evidence>
<dbReference type="EMBL" id="CP002116">
    <property type="protein sequence ID" value="ADK81425.1"/>
    <property type="molecule type" value="Genomic_DNA"/>
</dbReference>
<feature type="transmembrane region" description="Helical" evidence="2">
    <location>
        <begin position="95"/>
        <end position="114"/>
    </location>
</feature>
<keyword evidence="5" id="KW-1185">Reference proteome</keyword>
<dbReference type="GO" id="GO:0006813">
    <property type="term" value="P:potassium ion transport"/>
    <property type="evidence" value="ECO:0007669"/>
    <property type="project" value="InterPro"/>
</dbReference>
<evidence type="ECO:0000313" key="4">
    <source>
        <dbReference type="EMBL" id="ADK81425.1"/>
    </source>
</evidence>
<dbReference type="KEGG" id="ssm:Spirs_2310"/>